<reference evidence="1 2" key="1">
    <citation type="journal article" date="2015" name="Genome Announc.">
        <title>Expanding the biotechnology potential of lactobacilli through comparative genomics of 213 strains and associated genera.</title>
        <authorList>
            <person name="Sun Z."/>
            <person name="Harris H.M."/>
            <person name="McCann A."/>
            <person name="Guo C."/>
            <person name="Argimon S."/>
            <person name="Zhang W."/>
            <person name="Yang X."/>
            <person name="Jeffery I.B."/>
            <person name="Cooney J.C."/>
            <person name="Kagawa T.F."/>
            <person name="Liu W."/>
            <person name="Song Y."/>
            <person name="Salvetti E."/>
            <person name="Wrobel A."/>
            <person name="Rasinkangas P."/>
            <person name="Parkhill J."/>
            <person name="Rea M.C."/>
            <person name="O'Sullivan O."/>
            <person name="Ritari J."/>
            <person name="Douillard F.P."/>
            <person name="Paul Ross R."/>
            <person name="Yang R."/>
            <person name="Briner A.E."/>
            <person name="Felis G.E."/>
            <person name="de Vos W.M."/>
            <person name="Barrangou R."/>
            <person name="Klaenhammer T.R."/>
            <person name="Caufield P.W."/>
            <person name="Cui Y."/>
            <person name="Zhang H."/>
            <person name="O'Toole P.W."/>
        </authorList>
    </citation>
    <scope>NUCLEOTIDE SEQUENCE [LARGE SCALE GENOMIC DNA]</scope>
    <source>
        <strain evidence="1 2">DSM 18527</strain>
    </source>
</reference>
<dbReference type="Proteomes" id="UP000051236">
    <property type="component" value="Unassembled WGS sequence"/>
</dbReference>
<dbReference type="RefSeq" id="WP_035453891.1">
    <property type="nucleotide sequence ID" value="NZ_AZGA01000066.1"/>
</dbReference>
<gene>
    <name evidence="1" type="ORF">FC83_GL000219</name>
</gene>
<evidence type="ECO:0000313" key="1">
    <source>
        <dbReference type="EMBL" id="KRM32817.1"/>
    </source>
</evidence>
<dbReference type="OrthoDB" id="359038at2"/>
<dbReference type="InterPro" id="IPR016181">
    <property type="entry name" value="Acyl_CoA_acyltransferase"/>
</dbReference>
<dbReference type="PATRIC" id="fig|1423734.3.peg.219"/>
<evidence type="ECO:0000313" key="2">
    <source>
        <dbReference type="Proteomes" id="UP000051236"/>
    </source>
</evidence>
<dbReference type="EMBL" id="AZGA01000066">
    <property type="protein sequence ID" value="KRM32817.1"/>
    <property type="molecule type" value="Genomic_DNA"/>
</dbReference>
<dbReference type="AlphaFoldDB" id="X0PFR0"/>
<evidence type="ECO:0008006" key="3">
    <source>
        <dbReference type="Google" id="ProtNLM"/>
    </source>
</evidence>
<dbReference type="STRING" id="1423734.FC83_GL000219"/>
<accession>X0PFR0</accession>
<comment type="caution">
    <text evidence="1">The sequence shown here is derived from an EMBL/GenBank/DDBJ whole genome shotgun (WGS) entry which is preliminary data.</text>
</comment>
<name>X0PFR0_9LACO</name>
<dbReference type="SUPFAM" id="SSF55729">
    <property type="entry name" value="Acyl-CoA N-acyltransferases (Nat)"/>
    <property type="match status" value="1"/>
</dbReference>
<sequence>MPNVYENCPDLQSQHFLLRQTILTDAADLLRVYSDSKAWPLFNSDNCGGDDFHYTDLAKMQAVIDYWGEEYQQQGFVRWSIVHTRTKAAVGTVELFGRQATDYFDDTAILRLDLRSDYEQADVISEIIATYLPYLKALFKTSKVATKAIPAAGIRRQALHELGFQPTAEVLLGHDGVAYSDYYVRALK</sequence>
<protein>
    <recommendedName>
        <fullName evidence="3">N-acetyltransferase domain-containing protein</fullName>
    </recommendedName>
</protein>
<dbReference type="Gene3D" id="3.40.630.30">
    <property type="match status" value="1"/>
</dbReference>
<dbReference type="eggNOG" id="ENOG502ZC37">
    <property type="taxonomic scope" value="Bacteria"/>
</dbReference>
<organism evidence="1 2">
    <name type="scientific">Agrilactobacillus composti DSM 18527 = JCM 14202</name>
    <dbReference type="NCBI Taxonomy" id="1423734"/>
    <lineage>
        <taxon>Bacteria</taxon>
        <taxon>Bacillati</taxon>
        <taxon>Bacillota</taxon>
        <taxon>Bacilli</taxon>
        <taxon>Lactobacillales</taxon>
        <taxon>Lactobacillaceae</taxon>
        <taxon>Agrilactobacillus</taxon>
    </lineage>
</organism>
<keyword evidence="2" id="KW-1185">Reference proteome</keyword>
<proteinExistence type="predicted"/>